<sequence length="101" mass="11733">MESLAVHEYYVALKTVEMRQMAVGYFLEKEDYLEIFVADLQTYRRRDRTLAVCINVSSVINNRKLVLSNSASVHFQNNKIEVCASCTLEINRHSLFILETQ</sequence>
<gene>
    <name evidence="1" type="ORF">ACAOBT_LOCUS37855</name>
</gene>
<evidence type="ECO:0000313" key="1">
    <source>
        <dbReference type="EMBL" id="CAH2020436.1"/>
    </source>
</evidence>
<dbReference type="Proteomes" id="UP001152888">
    <property type="component" value="Unassembled WGS sequence"/>
</dbReference>
<reference evidence="1" key="1">
    <citation type="submission" date="2022-03" db="EMBL/GenBank/DDBJ databases">
        <authorList>
            <person name="Sayadi A."/>
        </authorList>
    </citation>
    <scope>NUCLEOTIDE SEQUENCE</scope>
</reference>
<accession>A0A9P0QHP2</accession>
<protein>
    <submittedName>
        <fullName evidence="1">Uncharacterized protein</fullName>
    </submittedName>
</protein>
<evidence type="ECO:0000313" key="2">
    <source>
        <dbReference type="Proteomes" id="UP001152888"/>
    </source>
</evidence>
<comment type="caution">
    <text evidence="1">The sequence shown here is derived from an EMBL/GenBank/DDBJ whole genome shotgun (WGS) entry which is preliminary data.</text>
</comment>
<organism evidence="1 2">
    <name type="scientific">Acanthoscelides obtectus</name>
    <name type="common">Bean weevil</name>
    <name type="synonym">Bruchus obtectus</name>
    <dbReference type="NCBI Taxonomy" id="200917"/>
    <lineage>
        <taxon>Eukaryota</taxon>
        <taxon>Metazoa</taxon>
        <taxon>Ecdysozoa</taxon>
        <taxon>Arthropoda</taxon>
        <taxon>Hexapoda</taxon>
        <taxon>Insecta</taxon>
        <taxon>Pterygota</taxon>
        <taxon>Neoptera</taxon>
        <taxon>Endopterygota</taxon>
        <taxon>Coleoptera</taxon>
        <taxon>Polyphaga</taxon>
        <taxon>Cucujiformia</taxon>
        <taxon>Chrysomeloidea</taxon>
        <taxon>Chrysomelidae</taxon>
        <taxon>Bruchinae</taxon>
        <taxon>Bruchini</taxon>
        <taxon>Acanthoscelides</taxon>
    </lineage>
</organism>
<name>A0A9P0QHP2_ACAOB</name>
<keyword evidence="2" id="KW-1185">Reference proteome</keyword>
<dbReference type="EMBL" id="CAKOFQ010011063">
    <property type="protein sequence ID" value="CAH2020436.1"/>
    <property type="molecule type" value="Genomic_DNA"/>
</dbReference>
<dbReference type="AlphaFoldDB" id="A0A9P0QHP2"/>
<proteinExistence type="predicted"/>